<evidence type="ECO:0008006" key="4">
    <source>
        <dbReference type="Google" id="ProtNLM"/>
    </source>
</evidence>
<evidence type="ECO:0000313" key="2">
    <source>
        <dbReference type="EMBL" id="EAX47413.1"/>
    </source>
</evidence>
<protein>
    <recommendedName>
        <fullName evidence="4">DUF2680 domain-containing protein</fullName>
    </recommendedName>
</protein>
<comment type="caution">
    <text evidence="2">The sequence shown here is derived from an EMBL/GenBank/DDBJ whole genome shotgun (WGS) entry which is preliminary data.</text>
</comment>
<dbReference type="RefSeq" id="WP_007289557.1">
    <property type="nucleotide sequence ID" value="NZ_AAWL01000010.1"/>
</dbReference>
<organism evidence="2 3">
    <name type="scientific">Thermosinus carboxydivorans Nor1</name>
    <dbReference type="NCBI Taxonomy" id="401526"/>
    <lineage>
        <taxon>Bacteria</taxon>
        <taxon>Bacillati</taxon>
        <taxon>Bacillota</taxon>
        <taxon>Negativicutes</taxon>
        <taxon>Selenomonadales</taxon>
        <taxon>Sporomusaceae</taxon>
        <taxon>Thermosinus</taxon>
    </lineage>
</organism>
<evidence type="ECO:0000256" key="1">
    <source>
        <dbReference type="SAM" id="SignalP"/>
    </source>
</evidence>
<feature type="chain" id="PRO_5038827513" description="DUF2680 domain-containing protein" evidence="1">
    <location>
        <begin position="24"/>
        <end position="106"/>
    </location>
</feature>
<keyword evidence="3" id="KW-1185">Reference proteome</keyword>
<proteinExistence type="predicted"/>
<name>A1HR97_9FIRM</name>
<reference evidence="2 3" key="2">
    <citation type="submission" date="2007-01" db="EMBL/GenBank/DDBJ databases">
        <title>Sequencing of the draft genome and assembly of Thermosinus carboxydivorans Nor1.</title>
        <authorList>
            <consortium name="US DOE Joint Genome Institute (JGI-PGF)"/>
            <person name="Copeland A."/>
            <person name="Lucas S."/>
            <person name="Lapidus A."/>
            <person name="Barry K."/>
            <person name="Glavina del Rio T."/>
            <person name="Dalin E."/>
            <person name="Tice H."/>
            <person name="Bruce D."/>
            <person name="Pitluck S."/>
            <person name="Richardson P."/>
        </authorList>
    </citation>
    <scope>NUCLEOTIDE SEQUENCE [LARGE SCALE GENOMIC DNA]</scope>
    <source>
        <strain evidence="2 3">Nor1</strain>
    </source>
</reference>
<evidence type="ECO:0000313" key="3">
    <source>
        <dbReference type="Proteomes" id="UP000005139"/>
    </source>
</evidence>
<dbReference type="Pfam" id="PF10925">
    <property type="entry name" value="DUF2680"/>
    <property type="match status" value="1"/>
</dbReference>
<accession>A1HR97</accession>
<dbReference type="EMBL" id="AAWL01000010">
    <property type="protein sequence ID" value="EAX47413.1"/>
    <property type="molecule type" value="Genomic_DNA"/>
</dbReference>
<reference evidence="2 3" key="1">
    <citation type="submission" date="2007-01" db="EMBL/GenBank/DDBJ databases">
        <title>Annotation of the draft genome assembly of Thermosinus carboxydivorans Nor1.</title>
        <authorList>
            <consortium name="US DOE Joint Genome Institute (JGI-ORNL)"/>
            <person name="Larimer F."/>
            <person name="Land M."/>
            <person name="Hauser L."/>
        </authorList>
    </citation>
    <scope>NUCLEOTIDE SEQUENCE [LARGE SCALE GENOMIC DNA]</scope>
    <source>
        <strain evidence="2 3">Nor1</strain>
    </source>
</reference>
<sequence length="106" mass="11266" precursor="true">MKKWIVAVAAVAVMVVSAAFVYAQEAQPAPPAGPMMNVDQMLEFHKQMLDQAVKNGSITAEQAKFMNEHMTQMAPMMQQMMTGMGSGMMGGNAVNCPGLAASGNNQ</sequence>
<dbReference type="InterPro" id="IPR024485">
    <property type="entry name" value="DUF2680"/>
</dbReference>
<gene>
    <name evidence="2" type="ORF">TcarDRAFT_1431</name>
</gene>
<keyword evidence="1" id="KW-0732">Signal</keyword>
<dbReference type="Proteomes" id="UP000005139">
    <property type="component" value="Unassembled WGS sequence"/>
</dbReference>
<feature type="signal peptide" evidence="1">
    <location>
        <begin position="1"/>
        <end position="23"/>
    </location>
</feature>
<dbReference type="AlphaFoldDB" id="A1HR97"/>